<dbReference type="KEGG" id="cyn:Cyan7425_5342"/>
<evidence type="ECO:0000313" key="1">
    <source>
        <dbReference type="EMBL" id="ACL47601.1"/>
    </source>
</evidence>
<keyword evidence="1" id="KW-0614">Plasmid</keyword>
<dbReference type="AlphaFoldDB" id="B8HYV3"/>
<accession>B8HYV3</accession>
<dbReference type="EMBL" id="CP001345">
    <property type="protein sequence ID" value="ACL47601.1"/>
    <property type="molecule type" value="Genomic_DNA"/>
</dbReference>
<protein>
    <submittedName>
        <fullName evidence="1">Uncharacterized protein</fullName>
    </submittedName>
</protein>
<proteinExistence type="predicted"/>
<organism evidence="1">
    <name type="scientific">Cyanothece sp. (strain PCC 7425 / ATCC 29141)</name>
    <dbReference type="NCBI Taxonomy" id="395961"/>
    <lineage>
        <taxon>Bacteria</taxon>
        <taxon>Bacillati</taxon>
        <taxon>Cyanobacteriota</taxon>
        <taxon>Cyanophyceae</taxon>
        <taxon>Gomontiellales</taxon>
        <taxon>Cyanothecaceae</taxon>
        <taxon>Cyanothece</taxon>
    </lineage>
</organism>
<dbReference type="HOGENOM" id="CLU_3215195_0_0_3"/>
<geneLocation type="plasmid" evidence="1">
    <name>pP742501</name>
</geneLocation>
<sequence>METTSIKLLQTAIYDSPYLLGKSIEWKRAEKVDKKALQRFVPTC</sequence>
<reference evidence="1" key="1">
    <citation type="submission" date="2009-01" db="EMBL/GenBank/DDBJ databases">
        <title>Complete sequence of plasmid1 Cyanothece sp. PCC 7425.</title>
        <authorList>
            <consortium name="US DOE Joint Genome Institute"/>
            <person name="Lucas S."/>
            <person name="Copeland A."/>
            <person name="Lapidus A."/>
            <person name="Glavina del Rio T."/>
            <person name="Dalin E."/>
            <person name="Tice H."/>
            <person name="Bruce D."/>
            <person name="Goodwin L."/>
            <person name="Pitluck S."/>
            <person name="Sims D."/>
            <person name="Meineke L."/>
            <person name="Brettin T."/>
            <person name="Detter J.C."/>
            <person name="Han C."/>
            <person name="Larimer F."/>
            <person name="Land M."/>
            <person name="Hauser L."/>
            <person name="Kyrpides N."/>
            <person name="Ovchinnikova G."/>
            <person name="Liberton M."/>
            <person name="Stoeckel J."/>
            <person name="Banerjee A."/>
            <person name="Singh A."/>
            <person name="Page L."/>
            <person name="Sato H."/>
            <person name="Zhao L."/>
            <person name="Sherman L."/>
            <person name="Pakrasi H."/>
            <person name="Richardson P."/>
        </authorList>
    </citation>
    <scope>NUCLEOTIDE SEQUENCE</scope>
    <source>
        <strain evidence="1">PCC 7425</strain>
        <plasmid evidence="1">pP742501</plasmid>
    </source>
</reference>
<gene>
    <name evidence="1" type="ordered locus">Cyan7425_5342</name>
</gene>
<name>B8HYV3_CYAP4</name>